<sequence>MKPVLTPSTQWQERIAPDEAERHAHQARQFVEIQRRKSAAYGTGRALHRKQLTAAQGLLEVLDGLPPFAHHGLFAAPGVHDVWVRLSNGGPDRAGDRQPDIRGFAIKVFGVHGRSALGGDTTASQDFTLINQEAFGFTDSAEFTGFAVAASRSKAALLPYLFRRYGLLSAPAKLLQILRAVGRPFSGFATEPLHSAVPMACGPYAVRVRLLPDPSNALWEGGAGNAGARGEATAQARSDWGADFSARLRTNALHWDLQLQFFVNEELTPIEDASVNWSSPYTTVARLILPPQDTGSAEGQALAARAEAGVFDPWQALAEHRPLGDVQRARKVAYFASQQERGAA</sequence>
<evidence type="ECO:0000313" key="2">
    <source>
        <dbReference type="EMBL" id="MCJ0762356.1"/>
    </source>
</evidence>
<comment type="caution">
    <text evidence="2">The sequence shown here is derived from an EMBL/GenBank/DDBJ whole genome shotgun (WGS) entry which is preliminary data.</text>
</comment>
<keyword evidence="3" id="KW-1185">Reference proteome</keyword>
<proteinExistence type="predicted"/>
<dbReference type="PANTHER" id="PTHR36195">
    <property type="entry name" value="DOMAIN PROTEIN, PUTATIVE (AFU_ORTHOLOGUE AFUA_5G01990)-RELATED-RELATED"/>
    <property type="match status" value="1"/>
</dbReference>
<dbReference type="RefSeq" id="WP_243304535.1">
    <property type="nucleotide sequence ID" value="NZ_JALGBI010000001.1"/>
</dbReference>
<dbReference type="SUPFAM" id="SSF56634">
    <property type="entry name" value="Heme-dependent catalase-like"/>
    <property type="match status" value="1"/>
</dbReference>
<dbReference type="Proteomes" id="UP001139447">
    <property type="component" value="Unassembled WGS sequence"/>
</dbReference>
<gene>
    <name evidence="2" type="ORF">MMF98_03950</name>
</gene>
<evidence type="ECO:0000313" key="3">
    <source>
        <dbReference type="Proteomes" id="UP001139447"/>
    </source>
</evidence>
<dbReference type="AlphaFoldDB" id="A0A9X1VR95"/>
<comment type="function">
    <text evidence="1">Decomposes hydrogen peroxide into water and oxygen; serves to protect cells from the toxic effects of hydrogen peroxide.</text>
</comment>
<dbReference type="GO" id="GO:0020037">
    <property type="term" value="F:heme binding"/>
    <property type="evidence" value="ECO:0007669"/>
    <property type="project" value="InterPro"/>
</dbReference>
<evidence type="ECO:0000256" key="1">
    <source>
        <dbReference type="ARBA" id="ARBA00002974"/>
    </source>
</evidence>
<dbReference type="InterPro" id="IPR020835">
    <property type="entry name" value="Catalase_sf"/>
</dbReference>
<organism evidence="2 3">
    <name type="scientific">Variovorax terrae</name>
    <dbReference type="NCBI Taxonomy" id="2923278"/>
    <lineage>
        <taxon>Bacteria</taxon>
        <taxon>Pseudomonadati</taxon>
        <taxon>Pseudomonadota</taxon>
        <taxon>Betaproteobacteria</taxon>
        <taxon>Burkholderiales</taxon>
        <taxon>Comamonadaceae</taxon>
        <taxon>Variovorax</taxon>
    </lineage>
</organism>
<dbReference type="Gene3D" id="2.40.180.10">
    <property type="entry name" value="Catalase core domain"/>
    <property type="match status" value="1"/>
</dbReference>
<dbReference type="EMBL" id="JALGBI010000001">
    <property type="protein sequence ID" value="MCJ0762356.1"/>
    <property type="molecule type" value="Genomic_DNA"/>
</dbReference>
<reference evidence="2" key="1">
    <citation type="submission" date="2022-03" db="EMBL/GenBank/DDBJ databases">
        <authorList>
            <person name="Woo C.Y."/>
        </authorList>
    </citation>
    <scope>NUCLEOTIDE SEQUENCE</scope>
    <source>
        <strain evidence="2">CYS-02</strain>
    </source>
</reference>
<dbReference type="PANTHER" id="PTHR36195:SF4">
    <property type="entry name" value="DOMAIN PROTEIN, PUTATIVE (AFU_ORTHOLOGUE AFUA_5G01990)-RELATED"/>
    <property type="match status" value="1"/>
</dbReference>
<name>A0A9X1VR95_9BURK</name>
<accession>A0A9X1VR95</accession>
<protein>
    <submittedName>
        <fullName evidence="2">Catalase</fullName>
    </submittedName>
</protein>